<dbReference type="InterPro" id="IPR003661">
    <property type="entry name" value="HisK_dim/P_dom"/>
</dbReference>
<dbReference type="GO" id="GO:0005886">
    <property type="term" value="C:plasma membrane"/>
    <property type="evidence" value="ECO:0007669"/>
    <property type="project" value="TreeGrafter"/>
</dbReference>
<dbReference type="InterPro" id="IPR036097">
    <property type="entry name" value="HisK_dim/P_sf"/>
</dbReference>
<evidence type="ECO:0000256" key="4">
    <source>
        <dbReference type="ARBA" id="ARBA00022553"/>
    </source>
</evidence>
<evidence type="ECO:0000313" key="10">
    <source>
        <dbReference type="EMBL" id="MBB2183155.1"/>
    </source>
</evidence>
<evidence type="ECO:0000256" key="6">
    <source>
        <dbReference type="ARBA" id="ARBA00022777"/>
    </source>
</evidence>
<gene>
    <name evidence="10" type="ORF">H0486_09720</name>
</gene>
<dbReference type="GO" id="GO:0000155">
    <property type="term" value="F:phosphorelay sensor kinase activity"/>
    <property type="evidence" value="ECO:0007669"/>
    <property type="project" value="InterPro"/>
</dbReference>
<proteinExistence type="predicted"/>
<dbReference type="GO" id="GO:0004721">
    <property type="term" value="F:phosphoprotein phosphatase activity"/>
    <property type="evidence" value="ECO:0007669"/>
    <property type="project" value="TreeGrafter"/>
</dbReference>
<dbReference type="Gene3D" id="3.30.565.10">
    <property type="entry name" value="Histidine kinase-like ATPase, C-terminal domain"/>
    <property type="match status" value="1"/>
</dbReference>
<evidence type="ECO:0000256" key="3">
    <source>
        <dbReference type="ARBA" id="ARBA00012438"/>
    </source>
</evidence>
<dbReference type="Proteomes" id="UP000574276">
    <property type="component" value="Unassembled WGS sequence"/>
</dbReference>
<dbReference type="PANTHER" id="PTHR45453">
    <property type="entry name" value="PHOSPHATE REGULON SENSOR PROTEIN PHOR"/>
    <property type="match status" value="1"/>
</dbReference>
<dbReference type="Pfam" id="PF02518">
    <property type="entry name" value="HATPase_c"/>
    <property type="match status" value="1"/>
</dbReference>
<protein>
    <recommendedName>
        <fullName evidence="3">histidine kinase</fullName>
        <ecNumber evidence="3">2.7.13.3</ecNumber>
    </recommendedName>
</protein>
<evidence type="ECO:0000256" key="5">
    <source>
        <dbReference type="ARBA" id="ARBA00022679"/>
    </source>
</evidence>
<name>A0A839JZQ0_9FIRM</name>
<dbReference type="EC" id="2.7.13.3" evidence="3"/>
<dbReference type="GO" id="GO:0016036">
    <property type="term" value="P:cellular response to phosphate starvation"/>
    <property type="evidence" value="ECO:0007669"/>
    <property type="project" value="TreeGrafter"/>
</dbReference>
<dbReference type="InterPro" id="IPR036890">
    <property type="entry name" value="HATPase_C_sf"/>
</dbReference>
<evidence type="ECO:0000256" key="1">
    <source>
        <dbReference type="ARBA" id="ARBA00000085"/>
    </source>
</evidence>
<evidence type="ECO:0000313" key="11">
    <source>
        <dbReference type="Proteomes" id="UP000574276"/>
    </source>
</evidence>
<dbReference type="CDD" id="cd00075">
    <property type="entry name" value="HATPase"/>
    <property type="match status" value="1"/>
</dbReference>
<dbReference type="RefSeq" id="WP_228352835.1">
    <property type="nucleotide sequence ID" value="NZ_JACEGA010000001.1"/>
</dbReference>
<keyword evidence="8" id="KW-0472">Membrane</keyword>
<dbReference type="PROSITE" id="PS50109">
    <property type="entry name" value="HIS_KIN"/>
    <property type="match status" value="1"/>
</dbReference>
<reference evidence="10 11" key="1">
    <citation type="submission" date="2020-07" db="EMBL/GenBank/DDBJ databases">
        <title>Characterization and genome sequencing of isolate MD1, a novel member within the family Lachnospiraceae.</title>
        <authorList>
            <person name="Rettenmaier R."/>
            <person name="Di Bello L."/>
            <person name="Zinser C."/>
            <person name="Scheitz K."/>
            <person name="Liebl W."/>
            <person name="Zverlov V."/>
        </authorList>
    </citation>
    <scope>NUCLEOTIDE SEQUENCE [LARGE SCALE GENOMIC DNA]</scope>
    <source>
        <strain evidence="10 11">MD1</strain>
    </source>
</reference>
<comment type="catalytic activity">
    <reaction evidence="1">
        <text>ATP + protein L-histidine = ADP + protein N-phospho-L-histidine.</text>
        <dbReference type="EC" id="2.7.13.3"/>
    </reaction>
</comment>
<dbReference type="InterPro" id="IPR050351">
    <property type="entry name" value="BphY/WalK/GraS-like"/>
</dbReference>
<evidence type="ECO:0000256" key="7">
    <source>
        <dbReference type="ARBA" id="ARBA00023012"/>
    </source>
</evidence>
<dbReference type="PANTHER" id="PTHR45453:SF1">
    <property type="entry name" value="PHOSPHATE REGULON SENSOR PROTEIN PHOR"/>
    <property type="match status" value="1"/>
</dbReference>
<dbReference type="InterPro" id="IPR003594">
    <property type="entry name" value="HATPase_dom"/>
</dbReference>
<dbReference type="SUPFAM" id="SSF55874">
    <property type="entry name" value="ATPase domain of HSP90 chaperone/DNA topoisomerase II/histidine kinase"/>
    <property type="match status" value="1"/>
</dbReference>
<dbReference type="InterPro" id="IPR005467">
    <property type="entry name" value="His_kinase_dom"/>
</dbReference>
<evidence type="ECO:0000256" key="8">
    <source>
        <dbReference type="SAM" id="Phobius"/>
    </source>
</evidence>
<organism evidence="10 11">
    <name type="scientific">Variimorphobacter saccharofermentans</name>
    <dbReference type="NCBI Taxonomy" id="2755051"/>
    <lineage>
        <taxon>Bacteria</taxon>
        <taxon>Bacillati</taxon>
        <taxon>Bacillota</taxon>
        <taxon>Clostridia</taxon>
        <taxon>Lachnospirales</taxon>
        <taxon>Lachnospiraceae</taxon>
        <taxon>Variimorphobacter</taxon>
    </lineage>
</organism>
<dbReference type="Pfam" id="PF00512">
    <property type="entry name" value="HisKA"/>
    <property type="match status" value="1"/>
</dbReference>
<dbReference type="SUPFAM" id="SSF47384">
    <property type="entry name" value="Homodimeric domain of signal transducing histidine kinase"/>
    <property type="match status" value="1"/>
</dbReference>
<keyword evidence="5" id="KW-0808">Transferase</keyword>
<comment type="caution">
    <text evidence="10">The sequence shown here is derived from an EMBL/GenBank/DDBJ whole genome shotgun (WGS) entry which is preliminary data.</text>
</comment>
<comment type="subcellular location">
    <subcellularLocation>
        <location evidence="2">Membrane</location>
    </subcellularLocation>
</comment>
<dbReference type="AlphaFoldDB" id="A0A839JZQ0"/>
<dbReference type="InterPro" id="IPR004358">
    <property type="entry name" value="Sig_transdc_His_kin-like_C"/>
</dbReference>
<feature type="transmembrane region" description="Helical" evidence="8">
    <location>
        <begin position="6"/>
        <end position="30"/>
    </location>
</feature>
<evidence type="ECO:0000259" key="9">
    <source>
        <dbReference type="PROSITE" id="PS50109"/>
    </source>
</evidence>
<accession>A0A839JZQ0</accession>
<keyword evidence="7" id="KW-0902">Two-component regulatory system</keyword>
<keyword evidence="8" id="KW-0812">Transmembrane</keyword>
<dbReference type="PRINTS" id="PR00344">
    <property type="entry name" value="BCTRLSENSOR"/>
</dbReference>
<keyword evidence="4" id="KW-0597">Phosphoprotein</keyword>
<feature type="domain" description="Histidine kinase" evidence="9">
    <location>
        <begin position="94"/>
        <end position="308"/>
    </location>
</feature>
<keyword evidence="6 10" id="KW-0418">Kinase</keyword>
<dbReference type="EMBL" id="JACEGA010000001">
    <property type="protein sequence ID" value="MBB2183155.1"/>
    <property type="molecule type" value="Genomic_DNA"/>
</dbReference>
<evidence type="ECO:0000256" key="2">
    <source>
        <dbReference type="ARBA" id="ARBA00004370"/>
    </source>
</evidence>
<dbReference type="Gene3D" id="1.10.287.130">
    <property type="match status" value="1"/>
</dbReference>
<dbReference type="SMART" id="SM00388">
    <property type="entry name" value="HisKA"/>
    <property type="match status" value="1"/>
</dbReference>
<keyword evidence="11" id="KW-1185">Reference proteome</keyword>
<dbReference type="CDD" id="cd00082">
    <property type="entry name" value="HisKA"/>
    <property type="match status" value="1"/>
</dbReference>
<keyword evidence="8" id="KW-1133">Transmembrane helix</keyword>
<dbReference type="SMART" id="SM00387">
    <property type="entry name" value="HATPase_c"/>
    <property type="match status" value="1"/>
</dbReference>
<sequence>MHENMNTSLVVIVSAIFICLLVTLLNYWYLNRVLNRISWIIHTFLTRRTIDDTDVEDTREAKLISQLKQLIMIADHEIKSSKEEKEAVTRLISDLSHQFKTPLANISMYTELLRESSLSEEEKAEFIDRTREQAQKMQWLMNSLFHASRLETGSMDFEVTPTSIKETIATSITSVFSQAQEKNINICIEEFDNCLLLHNRKWTAEAITNILDNAIKYSPMSSTIQIQVERMEFFTRINIKDQGIGILPSEYNLIFKRYYRSKMVEQNEGTGLGLYIAQLILSKQGGYITVDSKLGDGSCFSVYLQNVA</sequence>